<evidence type="ECO:0000313" key="6">
    <source>
        <dbReference type="EMBL" id="GMT36721.1"/>
    </source>
</evidence>
<dbReference type="SMART" id="SM00409">
    <property type="entry name" value="IG"/>
    <property type="match status" value="3"/>
</dbReference>
<dbReference type="InterPro" id="IPR003598">
    <property type="entry name" value="Ig_sub2"/>
</dbReference>
<dbReference type="InterPro" id="IPR003599">
    <property type="entry name" value="Ig_sub"/>
</dbReference>
<dbReference type="Proteomes" id="UP001432322">
    <property type="component" value="Unassembled WGS sequence"/>
</dbReference>
<dbReference type="SUPFAM" id="SSF48726">
    <property type="entry name" value="Immunoglobulin"/>
    <property type="match status" value="3"/>
</dbReference>
<dbReference type="EMBL" id="BTSY01000007">
    <property type="protein sequence ID" value="GMT36721.1"/>
    <property type="molecule type" value="Genomic_DNA"/>
</dbReference>
<dbReference type="CDD" id="cd00063">
    <property type="entry name" value="FN3"/>
    <property type="match status" value="1"/>
</dbReference>
<dbReference type="PROSITE" id="PS50835">
    <property type="entry name" value="IG_LIKE"/>
    <property type="match status" value="3"/>
</dbReference>
<evidence type="ECO:0000256" key="3">
    <source>
        <dbReference type="ARBA" id="ARBA00023319"/>
    </source>
</evidence>
<protein>
    <recommendedName>
        <fullName evidence="5">Ig-like domain-containing protein</fullName>
    </recommendedName>
</protein>
<dbReference type="FunFam" id="2.60.40.10:FF:000032">
    <property type="entry name" value="palladin isoform X1"/>
    <property type="match status" value="1"/>
</dbReference>
<dbReference type="GO" id="GO:0050808">
    <property type="term" value="P:synapse organization"/>
    <property type="evidence" value="ECO:0007669"/>
    <property type="project" value="TreeGrafter"/>
</dbReference>
<dbReference type="AlphaFoldDB" id="A0AAV5WWG9"/>
<dbReference type="SMART" id="SM00408">
    <property type="entry name" value="IGc2"/>
    <property type="match status" value="2"/>
</dbReference>
<dbReference type="PANTHER" id="PTHR45080:SF33">
    <property type="entry name" value="IG-LIKE DOMAIN-CONTAINING PROTEIN"/>
    <property type="match status" value="1"/>
</dbReference>
<feature type="signal peptide" evidence="4">
    <location>
        <begin position="1"/>
        <end position="20"/>
    </location>
</feature>
<feature type="domain" description="Ig-like" evidence="5">
    <location>
        <begin position="228"/>
        <end position="325"/>
    </location>
</feature>
<dbReference type="InterPro" id="IPR036116">
    <property type="entry name" value="FN3_sf"/>
</dbReference>
<dbReference type="GO" id="GO:0005886">
    <property type="term" value="C:plasma membrane"/>
    <property type="evidence" value="ECO:0007669"/>
    <property type="project" value="TreeGrafter"/>
</dbReference>
<feature type="domain" description="Ig-like" evidence="5">
    <location>
        <begin position="4"/>
        <end position="111"/>
    </location>
</feature>
<evidence type="ECO:0000313" key="7">
    <source>
        <dbReference type="Proteomes" id="UP001432322"/>
    </source>
</evidence>
<dbReference type="InterPro" id="IPR013098">
    <property type="entry name" value="Ig_I-set"/>
</dbReference>
<evidence type="ECO:0000256" key="4">
    <source>
        <dbReference type="SAM" id="SignalP"/>
    </source>
</evidence>
<evidence type="ECO:0000256" key="1">
    <source>
        <dbReference type="ARBA" id="ARBA00022737"/>
    </source>
</evidence>
<evidence type="ECO:0000259" key="5">
    <source>
        <dbReference type="PROSITE" id="PS50835"/>
    </source>
</evidence>
<dbReference type="Gene3D" id="2.60.40.10">
    <property type="entry name" value="Immunoglobulins"/>
    <property type="match status" value="3"/>
</dbReference>
<dbReference type="InterPro" id="IPR003961">
    <property type="entry name" value="FN3_dom"/>
</dbReference>
<keyword evidence="1" id="KW-0677">Repeat</keyword>
<proteinExistence type="predicted"/>
<keyword evidence="3" id="KW-0393">Immunoglobulin domain</keyword>
<reference evidence="6" key="1">
    <citation type="submission" date="2023-10" db="EMBL/GenBank/DDBJ databases">
        <title>Genome assembly of Pristionchus species.</title>
        <authorList>
            <person name="Yoshida K."/>
            <person name="Sommer R.J."/>
        </authorList>
    </citation>
    <scope>NUCLEOTIDE SEQUENCE</scope>
    <source>
        <strain evidence="6">RS5133</strain>
    </source>
</reference>
<dbReference type="InterPro" id="IPR007110">
    <property type="entry name" value="Ig-like_dom"/>
</dbReference>
<keyword evidence="4" id="KW-0732">Signal</keyword>
<dbReference type="SMART" id="SM00406">
    <property type="entry name" value="IGv"/>
    <property type="match status" value="1"/>
</dbReference>
<keyword evidence="7" id="KW-1185">Reference proteome</keyword>
<dbReference type="InterPro" id="IPR013783">
    <property type="entry name" value="Ig-like_fold"/>
</dbReference>
<dbReference type="InterPro" id="IPR036179">
    <property type="entry name" value="Ig-like_dom_sf"/>
</dbReference>
<dbReference type="GO" id="GO:0007156">
    <property type="term" value="P:homophilic cell adhesion via plasma membrane adhesion molecules"/>
    <property type="evidence" value="ECO:0007669"/>
    <property type="project" value="TreeGrafter"/>
</dbReference>
<accession>A0AAV5WWG9</accession>
<comment type="caution">
    <text evidence="6">The sequence shown here is derived from an EMBL/GenBank/DDBJ whole genome shotgun (WGS) entry which is preliminary data.</text>
</comment>
<keyword evidence="2" id="KW-1015">Disulfide bond</keyword>
<dbReference type="CDD" id="cd00096">
    <property type="entry name" value="Ig"/>
    <property type="match status" value="1"/>
</dbReference>
<feature type="chain" id="PRO_5043697460" description="Ig-like domain-containing protein" evidence="4">
    <location>
        <begin position="21"/>
        <end position="453"/>
    </location>
</feature>
<dbReference type="Pfam" id="PF07679">
    <property type="entry name" value="I-set"/>
    <property type="match status" value="1"/>
</dbReference>
<dbReference type="GO" id="GO:0043025">
    <property type="term" value="C:neuronal cell body"/>
    <property type="evidence" value="ECO:0007669"/>
    <property type="project" value="TreeGrafter"/>
</dbReference>
<dbReference type="GO" id="GO:0030424">
    <property type="term" value="C:axon"/>
    <property type="evidence" value="ECO:0007669"/>
    <property type="project" value="TreeGrafter"/>
</dbReference>
<sequence length="453" mass="50132">AMRPATVSLLLGVLLSTCTAAVKITRLTNASMAVLVHETIIIKCEFEGLSENKDDFIIWKKNDEPLFMDRTAALAEDRYSLSEDEHEIDGKKISELTVYNIGTHDDGQFLCGTLETEQYVGTRVKVMVPPHSHITPEVWPYVVLTGEAVTLRCTATGNPQPKIHWSRQGGSIASHVSIEGDTVRIHNVQKSDTGVYICSVNSTAGSHLSRVDMRVNDPHKLTEGVSAPWIRTPVKYMPVEMNGAVNISCEYDGNPSPQIEWLFNGARLTLAKDMVRNSIKQFAMRHENFSESILEVREATAEYFGDYSCRANNQHGEVSTVIFVTAFPSPPELSLDDDSSILTMTAMAPNGLDEFALFFRRPEESGWLNKKIIPVNKGDQTGDKTWSKQVKLYDLLESGSYELQVQARNNYGWGNKASDMVRTTVPERSNMPTASGSVAAVSSIALLALIIVQ</sequence>
<organism evidence="6 7">
    <name type="scientific">Pristionchus fissidentatus</name>
    <dbReference type="NCBI Taxonomy" id="1538716"/>
    <lineage>
        <taxon>Eukaryota</taxon>
        <taxon>Metazoa</taxon>
        <taxon>Ecdysozoa</taxon>
        <taxon>Nematoda</taxon>
        <taxon>Chromadorea</taxon>
        <taxon>Rhabditida</taxon>
        <taxon>Rhabditina</taxon>
        <taxon>Diplogasteromorpha</taxon>
        <taxon>Diplogasteroidea</taxon>
        <taxon>Neodiplogasteridae</taxon>
        <taxon>Pristionchus</taxon>
    </lineage>
</organism>
<gene>
    <name evidence="6" type="ORF">PFISCL1PPCAC_28018</name>
</gene>
<feature type="domain" description="Ig-like" evidence="5">
    <location>
        <begin position="136"/>
        <end position="216"/>
    </location>
</feature>
<dbReference type="InterPro" id="IPR013106">
    <property type="entry name" value="Ig_V-set"/>
</dbReference>
<dbReference type="PANTHER" id="PTHR45080">
    <property type="entry name" value="CONTACTIN 5"/>
    <property type="match status" value="1"/>
</dbReference>
<feature type="non-terminal residue" evidence="6">
    <location>
        <position position="1"/>
    </location>
</feature>
<dbReference type="GO" id="GO:0008046">
    <property type="term" value="F:axon guidance receptor activity"/>
    <property type="evidence" value="ECO:0007669"/>
    <property type="project" value="TreeGrafter"/>
</dbReference>
<dbReference type="InterPro" id="IPR050958">
    <property type="entry name" value="Cell_Adh-Cytoskel_Orgn"/>
</dbReference>
<dbReference type="Pfam" id="PF13927">
    <property type="entry name" value="Ig_3"/>
    <property type="match status" value="1"/>
</dbReference>
<name>A0AAV5WWG9_9BILA</name>
<evidence type="ECO:0000256" key="2">
    <source>
        <dbReference type="ARBA" id="ARBA00023157"/>
    </source>
</evidence>
<dbReference type="SUPFAM" id="SSF49265">
    <property type="entry name" value="Fibronectin type III"/>
    <property type="match status" value="1"/>
</dbReference>